<dbReference type="NCBIfam" id="TIGR00144">
    <property type="entry name" value="beta_RFAP_syn"/>
    <property type="match status" value="1"/>
</dbReference>
<proteinExistence type="predicted"/>
<dbReference type="InterPro" id="IPR004422">
    <property type="entry name" value="RFAP_synthase"/>
</dbReference>
<gene>
    <name evidence="1" type="ordered locus">Sare_0579</name>
</gene>
<dbReference type="KEGG" id="saq:Sare_0579"/>
<name>A8M137_SALAI</name>
<dbReference type="PATRIC" id="fig|391037.6.peg.592"/>
<dbReference type="PIRSF" id="PIRSF004884">
    <property type="entry name" value="Sugar_kin_arch"/>
    <property type="match status" value="1"/>
</dbReference>
<sequence>MIGRTVQVRGSARLSFTLINLDAASLRRNGIAAMAVQRPGLTVRMRASRGATSRVLGVEPETAADLLAALATLEKLWDGPPVTVTVPRPLPQHSGFGSKTAGLLAVGRAYGALCGHDPALPQLSEILGRGRTSGASTGLAEFGGFLVDGGHRNPPDFAASPATYLRPSRFAQPVPVPKPIVKLPFPPWPVLVLMTNGRHLGGAEELAWFQRVTPIPQEQAQRTAQLVFMGLAPAVAEHDYEGFCDAVNEITFTSHFKREQIAFQGRAVEDVLTAGRDSTAIDAIALSVTGPACFAFTRTPEAARGWAQSLMRRGAIRDFWFTEADNCGLTVGHVPHR</sequence>
<dbReference type="AlphaFoldDB" id="A8M137"/>
<dbReference type="EMBL" id="CP000850">
    <property type="protein sequence ID" value="ABV96507.1"/>
    <property type="molecule type" value="Genomic_DNA"/>
</dbReference>
<dbReference type="eggNOG" id="COG1907">
    <property type="taxonomic scope" value="Bacteria"/>
</dbReference>
<protein>
    <submittedName>
        <fullName evidence="1">Beta-ribofuranosylaminobenzene 5'-phosphate synthase family</fullName>
    </submittedName>
</protein>
<dbReference type="SMR" id="A8M137"/>
<dbReference type="SUPFAM" id="SSF54211">
    <property type="entry name" value="Ribosomal protein S5 domain 2-like"/>
    <property type="match status" value="1"/>
</dbReference>
<dbReference type="InterPro" id="IPR020568">
    <property type="entry name" value="Ribosomal_Su5_D2-typ_SF"/>
</dbReference>
<reference evidence="1" key="1">
    <citation type="submission" date="2007-10" db="EMBL/GenBank/DDBJ databases">
        <title>Complete sequence of Salinispora arenicola CNS-205.</title>
        <authorList>
            <consortium name="US DOE Joint Genome Institute"/>
            <person name="Copeland A."/>
            <person name="Lucas S."/>
            <person name="Lapidus A."/>
            <person name="Barry K."/>
            <person name="Glavina del Rio T."/>
            <person name="Dalin E."/>
            <person name="Tice H."/>
            <person name="Pitluck S."/>
            <person name="Foster B."/>
            <person name="Schmutz J."/>
            <person name="Larimer F."/>
            <person name="Land M."/>
            <person name="Hauser L."/>
            <person name="Kyrpides N."/>
            <person name="Ivanova N."/>
            <person name="Jensen P.R."/>
            <person name="Moore B.S."/>
            <person name="Penn K."/>
            <person name="Jenkins C."/>
            <person name="Udwary D."/>
            <person name="Xiang L."/>
            <person name="Gontang E."/>
            <person name="Richardson P."/>
        </authorList>
    </citation>
    <scope>NUCLEOTIDE SEQUENCE [LARGE SCALE GENOMIC DNA]</scope>
    <source>
        <strain evidence="1">CNS-205</strain>
    </source>
</reference>
<dbReference type="OrthoDB" id="1492801at2"/>
<accession>A8M137</accession>
<dbReference type="STRING" id="391037.Sare_0579"/>
<organism evidence="1">
    <name type="scientific">Salinispora arenicola (strain CNS-205)</name>
    <dbReference type="NCBI Taxonomy" id="391037"/>
    <lineage>
        <taxon>Bacteria</taxon>
        <taxon>Bacillati</taxon>
        <taxon>Actinomycetota</taxon>
        <taxon>Actinomycetes</taxon>
        <taxon>Micromonosporales</taxon>
        <taxon>Micromonosporaceae</taxon>
        <taxon>Salinispora</taxon>
    </lineage>
</organism>
<evidence type="ECO:0000313" key="1">
    <source>
        <dbReference type="EMBL" id="ABV96507.1"/>
    </source>
</evidence>
<dbReference type="HOGENOM" id="CLU_061764_0_0_11"/>